<evidence type="ECO:0000313" key="1">
    <source>
        <dbReference type="EMBL" id="KKM21643.1"/>
    </source>
</evidence>
<comment type="caution">
    <text evidence="1">The sequence shown here is derived from an EMBL/GenBank/DDBJ whole genome shotgun (WGS) entry which is preliminary data.</text>
</comment>
<gene>
    <name evidence="1" type="ORF">LCGC14_1633440</name>
</gene>
<organism evidence="1">
    <name type="scientific">marine sediment metagenome</name>
    <dbReference type="NCBI Taxonomy" id="412755"/>
    <lineage>
        <taxon>unclassified sequences</taxon>
        <taxon>metagenomes</taxon>
        <taxon>ecological metagenomes</taxon>
    </lineage>
</organism>
<dbReference type="EMBL" id="LAZR01013508">
    <property type="protein sequence ID" value="KKM21643.1"/>
    <property type="molecule type" value="Genomic_DNA"/>
</dbReference>
<dbReference type="AlphaFoldDB" id="A0A0F9KHL0"/>
<sequence>MVQKLSRQHAFELLQKCYIQKCKDVYMHNCLEREITQVIRKVEQCKSLEDLIKCIYDMKLGTYLLGLYAEALIESPPPTNIGENCE</sequence>
<accession>A0A0F9KHL0</accession>
<protein>
    <submittedName>
        <fullName evidence="1">Uncharacterized protein</fullName>
    </submittedName>
</protein>
<reference evidence="1" key="1">
    <citation type="journal article" date="2015" name="Nature">
        <title>Complex archaea that bridge the gap between prokaryotes and eukaryotes.</title>
        <authorList>
            <person name="Spang A."/>
            <person name="Saw J.H."/>
            <person name="Jorgensen S.L."/>
            <person name="Zaremba-Niedzwiedzka K."/>
            <person name="Martijn J."/>
            <person name="Lind A.E."/>
            <person name="van Eijk R."/>
            <person name="Schleper C."/>
            <person name="Guy L."/>
            <person name="Ettema T.J."/>
        </authorList>
    </citation>
    <scope>NUCLEOTIDE SEQUENCE</scope>
</reference>
<proteinExistence type="predicted"/>
<name>A0A0F9KHL0_9ZZZZ</name>